<evidence type="ECO:0000313" key="2">
    <source>
        <dbReference type="Proteomes" id="UP000190286"/>
    </source>
</evidence>
<protein>
    <recommendedName>
        <fullName evidence="3">Twitching motility protein PilT</fullName>
    </recommendedName>
</protein>
<keyword evidence="2" id="KW-1185">Reference proteome</keyword>
<proteinExistence type="predicted"/>
<dbReference type="EMBL" id="FUYF01000003">
    <property type="protein sequence ID" value="SKA77532.1"/>
    <property type="molecule type" value="Genomic_DNA"/>
</dbReference>
<evidence type="ECO:0000313" key="1">
    <source>
        <dbReference type="EMBL" id="SKA77532.1"/>
    </source>
</evidence>
<dbReference type="Proteomes" id="UP000190286">
    <property type="component" value="Unassembled WGS sequence"/>
</dbReference>
<dbReference type="GeneID" id="93337148"/>
<name>A0A1T4WJN1_9FIRM</name>
<reference evidence="1" key="1">
    <citation type="submission" date="2017-02" db="EMBL/GenBank/DDBJ databases">
        <authorList>
            <person name="Peterson S.W."/>
        </authorList>
    </citation>
    <scope>NUCLEOTIDE SEQUENCE [LARGE SCALE GENOMIC DNA]</scope>
    <source>
        <strain evidence="1">ATCC 27749</strain>
    </source>
</reference>
<dbReference type="OrthoDB" id="1953676at2"/>
<organism evidence="1 2">
    <name type="scientific">Gemmiger formicilis</name>
    <dbReference type="NCBI Taxonomy" id="745368"/>
    <lineage>
        <taxon>Bacteria</taxon>
        <taxon>Bacillati</taxon>
        <taxon>Bacillota</taxon>
        <taxon>Clostridia</taxon>
        <taxon>Eubacteriales</taxon>
        <taxon>Gemmiger</taxon>
    </lineage>
</organism>
<sequence>MLKLIVGTKGSGKTKTMIDMIDKAVKTTSGNIVVIEKCMKLTTEINHSARLVDVDEYGVAGADMLYGFVAGVLAGNYDITELFLDGILRITDHDMAAAAKVLNAIDKITSNIEVVVTVSADAADLPEDLKKFVI</sequence>
<evidence type="ECO:0008006" key="3">
    <source>
        <dbReference type="Google" id="ProtNLM"/>
    </source>
</evidence>
<accession>A0A1T4WJN1</accession>
<dbReference type="RefSeq" id="WP_078783663.1">
    <property type="nucleotide sequence ID" value="NZ_CAJKTF010000001.1"/>
</dbReference>
<gene>
    <name evidence="1" type="ORF">SAMN02745178_00658</name>
</gene>
<dbReference type="AlphaFoldDB" id="A0A1T4WJN1"/>
<dbReference type="STRING" id="745368.SAMN02745178_00658"/>